<dbReference type="PRINTS" id="PR00364">
    <property type="entry name" value="DISEASERSIST"/>
</dbReference>
<evidence type="ECO:0000256" key="2">
    <source>
        <dbReference type="ARBA" id="ARBA00022614"/>
    </source>
</evidence>
<dbReference type="Gene3D" id="3.40.50.10140">
    <property type="entry name" value="Toll/interleukin-1 receptor homology (TIR) domain"/>
    <property type="match status" value="1"/>
</dbReference>
<evidence type="ECO:0000256" key="8">
    <source>
        <dbReference type="SAM" id="MobiDB-lite"/>
    </source>
</evidence>
<feature type="compositionally biased region" description="Basic and acidic residues" evidence="8">
    <location>
        <begin position="1176"/>
        <end position="1185"/>
    </location>
</feature>
<dbReference type="SUPFAM" id="SSF52540">
    <property type="entry name" value="P-loop containing nucleoside triphosphate hydrolases"/>
    <property type="match status" value="1"/>
</dbReference>
<dbReference type="Pfam" id="PF20160">
    <property type="entry name" value="C-JID"/>
    <property type="match status" value="1"/>
</dbReference>
<dbReference type="Pfam" id="PF01582">
    <property type="entry name" value="TIR"/>
    <property type="match status" value="1"/>
</dbReference>
<gene>
    <name evidence="10" type="ORF">RGQ29_029580</name>
</gene>
<keyword evidence="2" id="KW-0433">Leucine-rich repeat</keyword>
<dbReference type="Gene3D" id="3.40.50.300">
    <property type="entry name" value="P-loop containing nucleotide triphosphate hydrolases"/>
    <property type="match status" value="1"/>
</dbReference>
<dbReference type="InterPro" id="IPR044974">
    <property type="entry name" value="Disease_R_plants"/>
</dbReference>
<dbReference type="GO" id="GO:0007165">
    <property type="term" value="P:signal transduction"/>
    <property type="evidence" value="ECO:0007669"/>
    <property type="project" value="InterPro"/>
</dbReference>
<dbReference type="SMART" id="SM00369">
    <property type="entry name" value="LRR_TYP"/>
    <property type="match status" value="3"/>
</dbReference>
<dbReference type="SMART" id="SM00255">
    <property type="entry name" value="TIR"/>
    <property type="match status" value="1"/>
</dbReference>
<dbReference type="InterPro" id="IPR045344">
    <property type="entry name" value="C-JID"/>
</dbReference>
<comment type="caution">
    <text evidence="10">The sequence shown here is derived from an EMBL/GenBank/DDBJ whole genome shotgun (WGS) entry which is preliminary data.</text>
</comment>
<dbReference type="InterPro" id="IPR000157">
    <property type="entry name" value="TIR_dom"/>
</dbReference>
<evidence type="ECO:0000256" key="3">
    <source>
        <dbReference type="ARBA" id="ARBA00022737"/>
    </source>
</evidence>
<dbReference type="Proteomes" id="UP001324115">
    <property type="component" value="Unassembled WGS sequence"/>
</dbReference>
<keyword evidence="4" id="KW-0378">Hydrolase</keyword>
<evidence type="ECO:0000256" key="6">
    <source>
        <dbReference type="ARBA" id="ARBA00023027"/>
    </source>
</evidence>
<dbReference type="GO" id="GO:0006952">
    <property type="term" value="P:defense response"/>
    <property type="evidence" value="ECO:0007669"/>
    <property type="project" value="InterPro"/>
</dbReference>
<sequence length="1192" mass="136200">MASMNTERASSSSSSTHRLTYEVFLSFRGEDTRNGFTSHLYTALEQKGICTFIDDEKLERGKSISPTLMKAIKESRFAIVILSKNYAFSTWCLEELEEIIGCITKTGMTVLPIFYNVDPSDVRNQIGTFKQAFDEHEQLFQENIEKVQKWRAVLKEVANTSGWHLPKSTETKVIQEIVQEIVNKLSSTYIVDTKGLIGINSRSEELKPILDLESNNVRIIGIWGMGGMGKTTLARVVYAMISNQFEACSFIANVREDFENKGLLWLQQQILKELLMCNDMNIPDVDSGILMIKKRLRYKKILLVLDDVNKLDQLNKLARENDWFGPGSRIIITTRDEHLLRIRKVDVIYEAKGLNDVEAFHLFNLKAFGDEHPIADYLELAKAFVRYANGLPLAIEIFGSFLFSKSKDEWKSALDRLKEYPEREILNVLRISYDGLQETEKEIFLNISCFFNHMNQETIIEILDYLELYPKIGLRVLIDKSLIKLQENQLWMHDLLQDMGKDIVHQECREDPGKRSRLWLYKDIDDVLTKNTGTKEIQGIVLELYGQQEMVKWNPEAFSKMQYLKFLKIDSVHLMHDLKHLPNSLRFLDWSGYSSKSLPSSFQSNKLVKLRLRNSYIERLWKGAKSFGRLKFIELNGSQKLIETPDFTEALGLEKLNLEDCINLCEIHPSISVHKNLTILNLKGCKNLKRLPSKFEMKSLEILILSGCTKVKRIPEFGENMERVLNLYLDGTAITKLPTSIGNLTSLASLDLKDCKNLMSLPSAFFNRKTLENVNLSGCSKLCKLLENLGTVESVENVDLSGTATRLMPNSNAPFQTLKKLFFSGFKLRSPDPMSLLSTSLSGLCSLTNLDLSYCNLKAIPNDVACLFFLKELNLSGNNFSCLPESISQLSNLSFLGVENCKNLRLLPKPPLNICYIWGNGCTSLEIVPNLLKLNSLGNRALLLSNCSKLVDKQRFIHLFFAVIRKHLQGHFLLENRFDIVIPGSEIPKWFRHQSIGNKVSIQEPYSLLCNEWMGIAVCVVFCSVPCHQIHENCSLTCWLIANGKQMDLGPNNRYIVGLSDHIWLIYLLPQYYKEKDIKSVWECDANGFSQIGVRIDNIGCKGLEVKKCGLRLVYKKDIEDLNQTMTQRHHNFDNLMATVEGYKAKRTRDDYDEAGSFNDEPPPKRIGNSNCEESSEYKDCREELSESDLEG</sequence>
<dbReference type="PROSITE" id="PS50104">
    <property type="entry name" value="TIR"/>
    <property type="match status" value="1"/>
</dbReference>
<evidence type="ECO:0000313" key="10">
    <source>
        <dbReference type="EMBL" id="KAK4570787.1"/>
    </source>
</evidence>
<dbReference type="Pfam" id="PF00931">
    <property type="entry name" value="NB-ARC"/>
    <property type="match status" value="1"/>
</dbReference>
<proteinExistence type="predicted"/>
<evidence type="ECO:0000256" key="5">
    <source>
        <dbReference type="ARBA" id="ARBA00022821"/>
    </source>
</evidence>
<protein>
    <recommendedName>
        <fullName evidence="1">ADP-ribosyl cyclase/cyclic ADP-ribose hydrolase</fullName>
        <ecNumber evidence="1">3.2.2.6</ecNumber>
    </recommendedName>
</protein>
<dbReference type="GO" id="GO:0061809">
    <property type="term" value="F:NAD+ nucleosidase activity, cyclic ADP-ribose generating"/>
    <property type="evidence" value="ECO:0007669"/>
    <property type="project" value="UniProtKB-EC"/>
</dbReference>
<dbReference type="SUPFAM" id="SSF52058">
    <property type="entry name" value="L domain-like"/>
    <property type="match status" value="2"/>
</dbReference>
<dbReference type="InterPro" id="IPR027417">
    <property type="entry name" value="P-loop_NTPase"/>
</dbReference>
<dbReference type="EMBL" id="JAXUIC010000009">
    <property type="protein sequence ID" value="KAK4570787.1"/>
    <property type="molecule type" value="Genomic_DNA"/>
</dbReference>
<dbReference type="InterPro" id="IPR042197">
    <property type="entry name" value="Apaf_helical"/>
</dbReference>
<organism evidence="10 11">
    <name type="scientific">Quercus rubra</name>
    <name type="common">Northern red oak</name>
    <name type="synonym">Quercus borealis</name>
    <dbReference type="NCBI Taxonomy" id="3512"/>
    <lineage>
        <taxon>Eukaryota</taxon>
        <taxon>Viridiplantae</taxon>
        <taxon>Streptophyta</taxon>
        <taxon>Embryophyta</taxon>
        <taxon>Tracheophyta</taxon>
        <taxon>Spermatophyta</taxon>
        <taxon>Magnoliopsida</taxon>
        <taxon>eudicotyledons</taxon>
        <taxon>Gunneridae</taxon>
        <taxon>Pentapetalae</taxon>
        <taxon>rosids</taxon>
        <taxon>fabids</taxon>
        <taxon>Fagales</taxon>
        <taxon>Fagaceae</taxon>
        <taxon>Quercus</taxon>
    </lineage>
</organism>
<dbReference type="SMART" id="SM00382">
    <property type="entry name" value="AAA"/>
    <property type="match status" value="1"/>
</dbReference>
<evidence type="ECO:0000256" key="7">
    <source>
        <dbReference type="ARBA" id="ARBA00047304"/>
    </source>
</evidence>
<evidence type="ECO:0000256" key="1">
    <source>
        <dbReference type="ARBA" id="ARBA00011982"/>
    </source>
</evidence>
<dbReference type="InterPro" id="IPR058192">
    <property type="entry name" value="WHD_ROQ1-like"/>
</dbReference>
<dbReference type="InterPro" id="IPR032675">
    <property type="entry name" value="LRR_dom_sf"/>
</dbReference>
<dbReference type="Gene3D" id="3.80.10.10">
    <property type="entry name" value="Ribonuclease Inhibitor"/>
    <property type="match status" value="2"/>
</dbReference>
<dbReference type="InterPro" id="IPR035897">
    <property type="entry name" value="Toll_tir_struct_dom_sf"/>
</dbReference>
<reference evidence="10 11" key="1">
    <citation type="journal article" date="2023" name="G3 (Bethesda)">
        <title>A haplotype-resolved chromosome-scale genome for Quercus rubra L. provides insights into the genetics of adaptive traits for red oak species.</title>
        <authorList>
            <person name="Kapoor B."/>
            <person name="Jenkins J."/>
            <person name="Schmutz J."/>
            <person name="Zhebentyayeva T."/>
            <person name="Kuelheim C."/>
            <person name="Coggeshall M."/>
            <person name="Heim C."/>
            <person name="Lasky J.R."/>
            <person name="Leites L."/>
            <person name="Islam-Faridi N."/>
            <person name="Romero-Severson J."/>
            <person name="DeLeo V.L."/>
            <person name="Lucas S.M."/>
            <person name="Lazic D."/>
            <person name="Gailing O."/>
            <person name="Carlson J."/>
            <person name="Staton M."/>
        </authorList>
    </citation>
    <scope>NUCLEOTIDE SEQUENCE [LARGE SCALE GENOMIC DNA]</scope>
    <source>
        <strain evidence="10">Pseudo-F2</strain>
    </source>
</reference>
<dbReference type="FunFam" id="3.40.50.10140:FF:000007">
    <property type="entry name" value="Disease resistance protein (TIR-NBS-LRR class)"/>
    <property type="match status" value="1"/>
</dbReference>
<dbReference type="InterPro" id="IPR003593">
    <property type="entry name" value="AAA+_ATPase"/>
</dbReference>
<dbReference type="InterPro" id="IPR001611">
    <property type="entry name" value="Leu-rich_rpt"/>
</dbReference>
<dbReference type="InterPro" id="IPR003591">
    <property type="entry name" value="Leu-rich_rpt_typical-subtyp"/>
</dbReference>
<dbReference type="EC" id="3.2.2.6" evidence="1"/>
<evidence type="ECO:0000259" key="9">
    <source>
        <dbReference type="PROSITE" id="PS50104"/>
    </source>
</evidence>
<evidence type="ECO:0000256" key="4">
    <source>
        <dbReference type="ARBA" id="ARBA00022801"/>
    </source>
</evidence>
<dbReference type="InterPro" id="IPR002182">
    <property type="entry name" value="NB-ARC"/>
</dbReference>
<keyword evidence="5" id="KW-0611">Plant defense</keyword>
<keyword evidence="11" id="KW-1185">Reference proteome</keyword>
<evidence type="ECO:0000313" key="11">
    <source>
        <dbReference type="Proteomes" id="UP001324115"/>
    </source>
</evidence>
<dbReference type="GO" id="GO:0043531">
    <property type="term" value="F:ADP binding"/>
    <property type="evidence" value="ECO:0007669"/>
    <property type="project" value="InterPro"/>
</dbReference>
<dbReference type="PANTHER" id="PTHR11017:SF573">
    <property type="entry name" value="ADP-RIBOSYL CYCLASE_CYCLIC ADP-RIBOSE HYDROLASE"/>
    <property type="match status" value="1"/>
</dbReference>
<dbReference type="Pfam" id="PF23282">
    <property type="entry name" value="WHD_ROQ1"/>
    <property type="match status" value="1"/>
</dbReference>
<comment type="catalytic activity">
    <reaction evidence="7">
        <text>NAD(+) + H2O = ADP-D-ribose + nicotinamide + H(+)</text>
        <dbReference type="Rhea" id="RHEA:16301"/>
        <dbReference type="ChEBI" id="CHEBI:15377"/>
        <dbReference type="ChEBI" id="CHEBI:15378"/>
        <dbReference type="ChEBI" id="CHEBI:17154"/>
        <dbReference type="ChEBI" id="CHEBI:57540"/>
        <dbReference type="ChEBI" id="CHEBI:57967"/>
        <dbReference type="EC" id="3.2.2.6"/>
    </reaction>
    <physiologicalReaction direction="left-to-right" evidence="7">
        <dbReference type="Rhea" id="RHEA:16302"/>
    </physiologicalReaction>
</comment>
<feature type="domain" description="TIR" evidence="9">
    <location>
        <begin position="19"/>
        <end position="185"/>
    </location>
</feature>
<keyword evidence="3" id="KW-0677">Repeat</keyword>
<dbReference type="Gene3D" id="1.10.8.430">
    <property type="entry name" value="Helical domain of apoptotic protease-activating factors"/>
    <property type="match status" value="1"/>
</dbReference>
<name>A0AAN7EFM7_QUERU</name>
<dbReference type="SUPFAM" id="SSF52200">
    <property type="entry name" value="Toll/Interleukin receptor TIR domain"/>
    <property type="match status" value="1"/>
</dbReference>
<dbReference type="EMBL" id="JAXUIC010000009">
    <property type="protein sequence ID" value="KAK4570786.1"/>
    <property type="molecule type" value="Genomic_DNA"/>
</dbReference>
<dbReference type="AlphaFoldDB" id="A0AAN7EFM7"/>
<dbReference type="Pfam" id="PF23286">
    <property type="entry name" value="LRR_13"/>
    <property type="match status" value="1"/>
</dbReference>
<dbReference type="InterPro" id="IPR058546">
    <property type="entry name" value="RPS4B/Roq1-like_LRR"/>
</dbReference>
<feature type="region of interest" description="Disordered" evidence="8">
    <location>
        <begin position="1151"/>
        <end position="1192"/>
    </location>
</feature>
<keyword evidence="6" id="KW-0520">NAD</keyword>
<accession>A0AAN7EFM7</accession>
<dbReference type="PROSITE" id="PS51450">
    <property type="entry name" value="LRR"/>
    <property type="match status" value="1"/>
</dbReference>
<dbReference type="PANTHER" id="PTHR11017">
    <property type="entry name" value="LEUCINE-RICH REPEAT-CONTAINING PROTEIN"/>
    <property type="match status" value="1"/>
</dbReference>